<dbReference type="EMBL" id="JANBVO010000009">
    <property type="protein sequence ID" value="KAJ9149828.1"/>
    <property type="molecule type" value="Genomic_DNA"/>
</dbReference>
<gene>
    <name evidence="2" type="ORF">NKR23_g3918</name>
</gene>
<feature type="region of interest" description="Disordered" evidence="1">
    <location>
        <begin position="1"/>
        <end position="47"/>
    </location>
</feature>
<organism evidence="2 3">
    <name type="scientific">Pleurostoma richardsiae</name>
    <dbReference type="NCBI Taxonomy" id="41990"/>
    <lineage>
        <taxon>Eukaryota</taxon>
        <taxon>Fungi</taxon>
        <taxon>Dikarya</taxon>
        <taxon>Ascomycota</taxon>
        <taxon>Pezizomycotina</taxon>
        <taxon>Sordariomycetes</taxon>
        <taxon>Sordariomycetidae</taxon>
        <taxon>Calosphaeriales</taxon>
        <taxon>Pleurostomataceae</taxon>
        <taxon>Pleurostoma</taxon>
    </lineage>
</organism>
<feature type="compositionally biased region" description="Basic and acidic residues" evidence="1">
    <location>
        <begin position="177"/>
        <end position="200"/>
    </location>
</feature>
<keyword evidence="3" id="KW-1185">Reference proteome</keyword>
<evidence type="ECO:0000313" key="2">
    <source>
        <dbReference type="EMBL" id="KAJ9149828.1"/>
    </source>
</evidence>
<dbReference type="Proteomes" id="UP001174694">
    <property type="component" value="Unassembled WGS sequence"/>
</dbReference>
<comment type="caution">
    <text evidence="2">The sequence shown here is derived from an EMBL/GenBank/DDBJ whole genome shotgun (WGS) entry which is preliminary data.</text>
</comment>
<accession>A0AA38RWR1</accession>
<evidence type="ECO:0000313" key="3">
    <source>
        <dbReference type="Proteomes" id="UP001174694"/>
    </source>
</evidence>
<feature type="region of interest" description="Disordered" evidence="1">
    <location>
        <begin position="167"/>
        <end position="200"/>
    </location>
</feature>
<name>A0AA38RWR1_9PEZI</name>
<proteinExistence type="predicted"/>
<feature type="compositionally biased region" description="Low complexity" evidence="1">
    <location>
        <begin position="1"/>
        <end position="16"/>
    </location>
</feature>
<evidence type="ECO:0000256" key="1">
    <source>
        <dbReference type="SAM" id="MobiDB-lite"/>
    </source>
</evidence>
<sequence>MGSSKATPAKASTSAAEAHHRRASSPLHPPTEAISASTPTSGGKRARAASIAENWNFTHVLPDSADRAKNGRCEGRNLITWNRPRMTEKLLLHIQYECSRFKVELPWDNIAHRLHPGSSGGAVLQHLNRVRHQLVAEGHLVPPICQKPGSRVQVDQNIRGYVRRYETGEDTASTRPVRWDEPMDDRRFNLPDSIDRPDIPTSIKRENMGGVARKLKFKKEASPDPADLDSDADYVPAAKPTPNVKRRSSRSTKININYVEEDNDYSSELYGEFDVVGGDDSAKQGDDGVEEHIAPRTPTSVKHAGFVQSARQVSVFRSPAFSLPGIGAHPAQASTNDVKDAPDNLDRCARRDYEDVITTPFPARRGHRGGSSKHKPSSGASNIDLLCGAGLDGADDERIEMNEELHNEVSVLPADEGDSTWLG</sequence>
<protein>
    <submittedName>
        <fullName evidence="2">Uncharacterized protein</fullName>
    </submittedName>
</protein>
<dbReference type="AlphaFoldDB" id="A0AA38RWR1"/>
<reference evidence="2" key="1">
    <citation type="submission" date="2022-07" db="EMBL/GenBank/DDBJ databases">
        <title>Fungi with potential for degradation of polypropylene.</title>
        <authorList>
            <person name="Gostincar C."/>
        </authorList>
    </citation>
    <scope>NUCLEOTIDE SEQUENCE</scope>
    <source>
        <strain evidence="2">EXF-13308</strain>
    </source>
</reference>
<feature type="region of interest" description="Disordered" evidence="1">
    <location>
        <begin position="218"/>
        <end position="248"/>
    </location>
</feature>
<feature type="region of interest" description="Disordered" evidence="1">
    <location>
        <begin position="360"/>
        <end position="382"/>
    </location>
</feature>
<feature type="compositionally biased region" description="Basic residues" evidence="1">
    <location>
        <begin position="364"/>
        <end position="376"/>
    </location>
</feature>